<dbReference type="AlphaFoldDB" id="A0AAD6WMJ5"/>
<organism evidence="2 3">
    <name type="scientific">Mycena alexandri</name>
    <dbReference type="NCBI Taxonomy" id="1745969"/>
    <lineage>
        <taxon>Eukaryota</taxon>
        <taxon>Fungi</taxon>
        <taxon>Dikarya</taxon>
        <taxon>Basidiomycota</taxon>
        <taxon>Agaricomycotina</taxon>
        <taxon>Agaricomycetes</taxon>
        <taxon>Agaricomycetidae</taxon>
        <taxon>Agaricales</taxon>
        <taxon>Marasmiineae</taxon>
        <taxon>Mycenaceae</taxon>
        <taxon>Mycena</taxon>
    </lineage>
</organism>
<reference evidence="2" key="1">
    <citation type="submission" date="2023-03" db="EMBL/GenBank/DDBJ databases">
        <title>Massive genome expansion in bonnet fungi (Mycena s.s.) driven by repeated elements and novel gene families across ecological guilds.</title>
        <authorList>
            <consortium name="Lawrence Berkeley National Laboratory"/>
            <person name="Harder C.B."/>
            <person name="Miyauchi S."/>
            <person name="Viragh M."/>
            <person name="Kuo A."/>
            <person name="Thoen E."/>
            <person name="Andreopoulos B."/>
            <person name="Lu D."/>
            <person name="Skrede I."/>
            <person name="Drula E."/>
            <person name="Henrissat B."/>
            <person name="Morin E."/>
            <person name="Kohler A."/>
            <person name="Barry K."/>
            <person name="LaButti K."/>
            <person name="Morin E."/>
            <person name="Salamov A."/>
            <person name="Lipzen A."/>
            <person name="Mereny Z."/>
            <person name="Hegedus B."/>
            <person name="Baldrian P."/>
            <person name="Stursova M."/>
            <person name="Weitz H."/>
            <person name="Taylor A."/>
            <person name="Grigoriev I.V."/>
            <person name="Nagy L.G."/>
            <person name="Martin F."/>
            <person name="Kauserud H."/>
        </authorList>
    </citation>
    <scope>NUCLEOTIDE SEQUENCE</scope>
    <source>
        <strain evidence="2">CBHHK200</strain>
    </source>
</reference>
<feature type="region of interest" description="Disordered" evidence="1">
    <location>
        <begin position="1"/>
        <end position="52"/>
    </location>
</feature>
<evidence type="ECO:0000313" key="3">
    <source>
        <dbReference type="Proteomes" id="UP001218188"/>
    </source>
</evidence>
<feature type="region of interest" description="Disordered" evidence="1">
    <location>
        <begin position="179"/>
        <end position="208"/>
    </location>
</feature>
<feature type="compositionally biased region" description="Polar residues" evidence="1">
    <location>
        <begin position="26"/>
        <end position="39"/>
    </location>
</feature>
<proteinExistence type="predicted"/>
<evidence type="ECO:0000256" key="1">
    <source>
        <dbReference type="SAM" id="MobiDB-lite"/>
    </source>
</evidence>
<gene>
    <name evidence="2" type="ORF">C8F04DRAFT_1242373</name>
</gene>
<name>A0AAD6WMJ5_9AGAR</name>
<accession>A0AAD6WMJ5</accession>
<keyword evidence="3" id="KW-1185">Reference proteome</keyword>
<protein>
    <submittedName>
        <fullName evidence="2">Uncharacterized protein</fullName>
    </submittedName>
</protein>
<sequence>MESYQTHELSRIPIKVTKFHNDRQDAQATETSLKLNPQNEEPEDGGTVDSSCRNWTPSLKKLAFSSHHSMTTDRTNFTLFSLRTLVSARPNLRVNDFEEMVPAAARKHHHPTRAFIHNRPFHSPELDVHPPRRLGHRRSIREALAKALDAGATADDDVTPRPKTFPALYHLGYLAQDSTYNTDSGRNARRHEYDDERAPSAARISSTSLRERNAELCLRGGR</sequence>
<comment type="caution">
    <text evidence="2">The sequence shown here is derived from an EMBL/GenBank/DDBJ whole genome shotgun (WGS) entry which is preliminary data.</text>
</comment>
<evidence type="ECO:0000313" key="2">
    <source>
        <dbReference type="EMBL" id="KAJ7019868.1"/>
    </source>
</evidence>
<dbReference type="EMBL" id="JARJCM010000281">
    <property type="protein sequence ID" value="KAJ7019868.1"/>
    <property type="molecule type" value="Genomic_DNA"/>
</dbReference>
<dbReference type="Proteomes" id="UP001218188">
    <property type="component" value="Unassembled WGS sequence"/>
</dbReference>